<dbReference type="GO" id="GO:0043022">
    <property type="term" value="F:ribosome binding"/>
    <property type="evidence" value="ECO:0007669"/>
    <property type="project" value="InterPro"/>
</dbReference>
<dbReference type="Pfam" id="PF24986">
    <property type="entry name" value="PRC_RimM"/>
    <property type="match status" value="1"/>
</dbReference>
<dbReference type="SUPFAM" id="SSF50346">
    <property type="entry name" value="PRC-barrel domain"/>
    <property type="match status" value="1"/>
</dbReference>
<dbReference type="HAMAP" id="MF_00014">
    <property type="entry name" value="Ribosome_mat_RimM"/>
    <property type="match status" value="1"/>
</dbReference>
<keyword evidence="1 5" id="KW-0963">Cytoplasm</keyword>
<dbReference type="Proteomes" id="UP000050833">
    <property type="component" value="Unassembled WGS sequence"/>
</dbReference>
<evidence type="ECO:0000256" key="3">
    <source>
        <dbReference type="ARBA" id="ARBA00022552"/>
    </source>
</evidence>
<dbReference type="GO" id="GO:0005840">
    <property type="term" value="C:ribosome"/>
    <property type="evidence" value="ECO:0007669"/>
    <property type="project" value="InterPro"/>
</dbReference>
<comment type="domain">
    <text evidence="5">The PRC barrel domain binds ribosomal protein uS19.</text>
</comment>
<name>A0AAW3JXC0_9FIRM</name>
<evidence type="ECO:0000256" key="1">
    <source>
        <dbReference type="ARBA" id="ARBA00022490"/>
    </source>
</evidence>
<evidence type="ECO:0000259" key="6">
    <source>
        <dbReference type="Pfam" id="PF01782"/>
    </source>
</evidence>
<comment type="subunit">
    <text evidence="5">Binds ribosomal protein uS19.</text>
</comment>
<evidence type="ECO:0000256" key="2">
    <source>
        <dbReference type="ARBA" id="ARBA00022517"/>
    </source>
</evidence>
<dbReference type="InterPro" id="IPR002676">
    <property type="entry name" value="RimM_N"/>
</dbReference>
<feature type="domain" description="RimM N-terminal" evidence="6">
    <location>
        <begin position="7"/>
        <end position="87"/>
    </location>
</feature>
<evidence type="ECO:0000313" key="9">
    <source>
        <dbReference type="Proteomes" id="UP000050833"/>
    </source>
</evidence>
<dbReference type="InterPro" id="IPR036976">
    <property type="entry name" value="RimM_N_sf"/>
</dbReference>
<dbReference type="InterPro" id="IPR056792">
    <property type="entry name" value="PRC_RimM"/>
</dbReference>
<comment type="similarity">
    <text evidence="5">Belongs to the RimM family.</text>
</comment>
<evidence type="ECO:0000259" key="7">
    <source>
        <dbReference type="Pfam" id="PF24986"/>
    </source>
</evidence>
<proteinExistence type="inferred from homology"/>
<reference evidence="8 9" key="1">
    <citation type="submission" date="2015-10" db="EMBL/GenBank/DDBJ databases">
        <title>Butyribacter intestini gen. nov., sp. nov., a butyric acid-producing bacterium of the family Lachnospiraceae isolated from the human faeces.</title>
        <authorList>
            <person name="Zou Y."/>
            <person name="Xue W."/>
            <person name="Luo G."/>
            <person name="Lv M."/>
        </authorList>
    </citation>
    <scope>NUCLEOTIDE SEQUENCE [LARGE SCALE GENOMIC DNA]</scope>
    <source>
        <strain evidence="8 9">TF01-11</strain>
    </source>
</reference>
<keyword evidence="3 5" id="KW-0698">rRNA processing</keyword>
<evidence type="ECO:0000256" key="4">
    <source>
        <dbReference type="ARBA" id="ARBA00023186"/>
    </source>
</evidence>
<protein>
    <recommendedName>
        <fullName evidence="5">Ribosome maturation factor RimM</fullName>
    </recommendedName>
</protein>
<dbReference type="GO" id="GO:0042274">
    <property type="term" value="P:ribosomal small subunit biogenesis"/>
    <property type="evidence" value="ECO:0007669"/>
    <property type="project" value="UniProtKB-UniRule"/>
</dbReference>
<dbReference type="InterPro" id="IPR009000">
    <property type="entry name" value="Transl_B-barrel_sf"/>
</dbReference>
<comment type="function">
    <text evidence="5">An accessory protein needed during the final step in the assembly of 30S ribosomal subunit, possibly for assembly of the head region. Essential for efficient processing of 16S rRNA. May be needed both before and after RbfA during the maturation of 16S rRNA. It has affinity for free ribosomal 30S subunits but not for 70S ribosomes.</text>
</comment>
<dbReference type="EMBL" id="LLKB01000001">
    <property type="protein sequence ID" value="KQC86591.1"/>
    <property type="molecule type" value="Genomic_DNA"/>
</dbReference>
<dbReference type="AlphaFoldDB" id="A0AAW3JXC0"/>
<keyword evidence="9" id="KW-1185">Reference proteome</keyword>
<dbReference type="Gene3D" id="2.30.30.240">
    <property type="entry name" value="PRC-barrel domain"/>
    <property type="match status" value="1"/>
</dbReference>
<gene>
    <name evidence="5" type="primary">rimM</name>
    <name evidence="8" type="ORF">APZ18_05320</name>
</gene>
<dbReference type="Pfam" id="PF01782">
    <property type="entry name" value="RimM"/>
    <property type="match status" value="1"/>
</dbReference>
<accession>A0AAW3JXC0</accession>
<dbReference type="RefSeq" id="WP_055942301.1">
    <property type="nucleotide sequence ID" value="NZ_JAQDCV010000001.1"/>
</dbReference>
<dbReference type="PANTHER" id="PTHR33692">
    <property type="entry name" value="RIBOSOME MATURATION FACTOR RIMM"/>
    <property type="match status" value="1"/>
</dbReference>
<comment type="caution">
    <text evidence="8">The sequence shown here is derived from an EMBL/GenBank/DDBJ whole genome shotgun (WGS) entry which is preliminary data.</text>
</comment>
<comment type="subcellular location">
    <subcellularLocation>
        <location evidence="5">Cytoplasm</location>
    </subcellularLocation>
</comment>
<dbReference type="GO" id="GO:0005737">
    <property type="term" value="C:cytoplasm"/>
    <property type="evidence" value="ECO:0007669"/>
    <property type="project" value="UniProtKB-SubCell"/>
</dbReference>
<organism evidence="8 9">
    <name type="scientific">Butyribacter intestini</name>
    <dbReference type="NCBI Taxonomy" id="1703332"/>
    <lineage>
        <taxon>Bacteria</taxon>
        <taxon>Bacillati</taxon>
        <taxon>Bacillota</taxon>
        <taxon>Clostridia</taxon>
        <taxon>Lachnospirales</taxon>
        <taxon>Lachnospiraceae</taxon>
        <taxon>Butyribacter</taxon>
    </lineage>
</organism>
<dbReference type="NCBIfam" id="TIGR02273">
    <property type="entry name" value="16S_RimM"/>
    <property type="match status" value="1"/>
</dbReference>
<keyword evidence="4 5" id="KW-0143">Chaperone</keyword>
<evidence type="ECO:0000313" key="8">
    <source>
        <dbReference type="EMBL" id="KQC86591.1"/>
    </source>
</evidence>
<evidence type="ECO:0000256" key="5">
    <source>
        <dbReference type="HAMAP-Rule" id="MF_00014"/>
    </source>
</evidence>
<dbReference type="InterPro" id="IPR011033">
    <property type="entry name" value="PRC_barrel-like_sf"/>
</dbReference>
<dbReference type="SUPFAM" id="SSF50447">
    <property type="entry name" value="Translation proteins"/>
    <property type="match status" value="1"/>
</dbReference>
<keyword evidence="2 5" id="KW-0690">Ribosome biogenesis</keyword>
<dbReference type="Gene3D" id="2.40.30.60">
    <property type="entry name" value="RimM"/>
    <property type="match status" value="1"/>
</dbReference>
<sequence length="169" mass="19056">MTDLFRVGVIANTHGVRGEVKVFPTTQEPERFKKLKDVILDTGKEKIDLEVKAVRFFKNLVIVKFKGIDNINDIEKYKGCDLYVTRENAIPLEEGEVYLADIINSKVITEDGEEFGELVDILETGANLVFVVKHDGKEVLLPDIPDCVKEVDDKNKVVTVHIMKGLLDL</sequence>
<dbReference type="PANTHER" id="PTHR33692:SF1">
    <property type="entry name" value="RIBOSOME MATURATION FACTOR RIMM"/>
    <property type="match status" value="1"/>
</dbReference>
<dbReference type="GO" id="GO:0006364">
    <property type="term" value="P:rRNA processing"/>
    <property type="evidence" value="ECO:0007669"/>
    <property type="project" value="UniProtKB-UniRule"/>
</dbReference>
<dbReference type="InterPro" id="IPR011961">
    <property type="entry name" value="RimM"/>
</dbReference>
<feature type="domain" description="Ribosome maturation factor RimM PRC barrel" evidence="7">
    <location>
        <begin position="101"/>
        <end position="165"/>
    </location>
</feature>